<proteinExistence type="predicted"/>
<sequence>LFPHQSLQTASMATYSRFSVLDTETEEEIPTFSDHLGASTSSPFDDDDLLVDEIEPPPRLLYIEAPLSPSAPSQILEPSSHPSSLSDPPARPLLTLPPLPTHPPLPSLVRPPHRARRRGTFSSFSYLRSFPLCERALSRRSQSSGDHRPDRGLRSSSL</sequence>
<feature type="compositionally biased region" description="Basic and acidic residues" evidence="1">
    <location>
        <begin position="145"/>
        <end position="158"/>
    </location>
</feature>
<protein>
    <submittedName>
        <fullName evidence="2">Uncharacterized protein</fullName>
    </submittedName>
</protein>
<evidence type="ECO:0000313" key="3">
    <source>
        <dbReference type="Proteomes" id="UP001153555"/>
    </source>
</evidence>
<reference evidence="2" key="1">
    <citation type="submission" date="2019-12" db="EMBL/GenBank/DDBJ databases">
        <authorList>
            <person name="Scholes J."/>
        </authorList>
    </citation>
    <scope>NUCLEOTIDE SEQUENCE</scope>
</reference>
<dbReference type="Proteomes" id="UP001153555">
    <property type="component" value="Unassembled WGS sequence"/>
</dbReference>
<feature type="non-terminal residue" evidence="2">
    <location>
        <position position="1"/>
    </location>
</feature>
<organism evidence="2 3">
    <name type="scientific">Striga hermonthica</name>
    <name type="common">Purple witchweed</name>
    <name type="synonym">Buchnera hermonthica</name>
    <dbReference type="NCBI Taxonomy" id="68872"/>
    <lineage>
        <taxon>Eukaryota</taxon>
        <taxon>Viridiplantae</taxon>
        <taxon>Streptophyta</taxon>
        <taxon>Embryophyta</taxon>
        <taxon>Tracheophyta</taxon>
        <taxon>Spermatophyta</taxon>
        <taxon>Magnoliopsida</taxon>
        <taxon>eudicotyledons</taxon>
        <taxon>Gunneridae</taxon>
        <taxon>Pentapetalae</taxon>
        <taxon>asterids</taxon>
        <taxon>lamiids</taxon>
        <taxon>Lamiales</taxon>
        <taxon>Orobanchaceae</taxon>
        <taxon>Buchnereae</taxon>
        <taxon>Striga</taxon>
    </lineage>
</organism>
<feature type="region of interest" description="Disordered" evidence="1">
    <location>
        <begin position="24"/>
        <end position="51"/>
    </location>
</feature>
<accession>A0A9N7R2H5</accession>
<evidence type="ECO:0000313" key="2">
    <source>
        <dbReference type="EMBL" id="CAA0811973.1"/>
    </source>
</evidence>
<feature type="region of interest" description="Disordered" evidence="1">
    <location>
        <begin position="71"/>
        <end position="114"/>
    </location>
</feature>
<keyword evidence="3" id="KW-1185">Reference proteome</keyword>
<name>A0A9N7R2H5_STRHE</name>
<feature type="non-terminal residue" evidence="2">
    <location>
        <position position="158"/>
    </location>
</feature>
<comment type="caution">
    <text evidence="2">The sequence shown here is derived from an EMBL/GenBank/DDBJ whole genome shotgun (WGS) entry which is preliminary data.</text>
</comment>
<feature type="compositionally biased region" description="Low complexity" evidence="1">
    <location>
        <begin position="78"/>
        <end position="88"/>
    </location>
</feature>
<dbReference type="EMBL" id="CACSLK010009714">
    <property type="protein sequence ID" value="CAA0811973.1"/>
    <property type="molecule type" value="Genomic_DNA"/>
</dbReference>
<feature type="compositionally biased region" description="Pro residues" evidence="1">
    <location>
        <begin position="89"/>
        <end position="106"/>
    </location>
</feature>
<gene>
    <name evidence="2" type="ORF">SHERM_12792</name>
</gene>
<feature type="region of interest" description="Disordered" evidence="1">
    <location>
        <begin position="137"/>
        <end position="158"/>
    </location>
</feature>
<evidence type="ECO:0000256" key="1">
    <source>
        <dbReference type="SAM" id="MobiDB-lite"/>
    </source>
</evidence>
<dbReference type="AlphaFoldDB" id="A0A9N7R2H5"/>